<comment type="caution">
    <text evidence="2">The sequence shown here is derived from an EMBL/GenBank/DDBJ whole genome shotgun (WGS) entry which is preliminary data.</text>
</comment>
<dbReference type="EMBL" id="JACMHY010000007">
    <property type="protein sequence ID" value="MBC2866938.1"/>
    <property type="molecule type" value="Genomic_DNA"/>
</dbReference>
<dbReference type="RefSeq" id="WP_159671463.1">
    <property type="nucleotide sequence ID" value="NZ_JACMHY010000007.1"/>
</dbReference>
<gene>
    <name evidence="2" type="ORF">H1R13_18780</name>
</gene>
<accession>A0A7X1I5H2</accession>
<keyword evidence="3" id="KW-1185">Reference proteome</keyword>
<keyword evidence="1" id="KW-1133">Transmembrane helix</keyword>
<organism evidence="2 3">
    <name type="scientific">Streptomyces mexicanus</name>
    <dbReference type="NCBI Taxonomy" id="178566"/>
    <lineage>
        <taxon>Bacteria</taxon>
        <taxon>Bacillati</taxon>
        <taxon>Actinomycetota</taxon>
        <taxon>Actinomycetes</taxon>
        <taxon>Kitasatosporales</taxon>
        <taxon>Streptomycetaceae</taxon>
        <taxon>Streptomyces</taxon>
    </lineage>
</organism>
<evidence type="ECO:0000313" key="2">
    <source>
        <dbReference type="EMBL" id="MBC2866938.1"/>
    </source>
</evidence>
<evidence type="ECO:0000256" key="1">
    <source>
        <dbReference type="SAM" id="Phobius"/>
    </source>
</evidence>
<feature type="transmembrane region" description="Helical" evidence="1">
    <location>
        <begin position="43"/>
        <end position="67"/>
    </location>
</feature>
<dbReference type="AlphaFoldDB" id="A0A7X1I5H2"/>
<sequence>MAAERRAGRAAESVASGQLVALLCGSSLSLAFAAVSTLGRRRARAVLLAVGPPQELSGSVVIFLAALMRR</sequence>
<evidence type="ECO:0000313" key="3">
    <source>
        <dbReference type="Proteomes" id="UP000517694"/>
    </source>
</evidence>
<keyword evidence="1" id="KW-0472">Membrane</keyword>
<protein>
    <submittedName>
        <fullName evidence="2">Uncharacterized protein</fullName>
    </submittedName>
</protein>
<dbReference type="Proteomes" id="UP000517694">
    <property type="component" value="Unassembled WGS sequence"/>
</dbReference>
<name>A0A7X1I5H2_9ACTN</name>
<proteinExistence type="predicted"/>
<reference evidence="2 3" key="1">
    <citation type="submission" date="2020-08" db="EMBL/GenBank/DDBJ databases">
        <title>Whole-Genome Sequence of French Clinical Streptomyces mexicanus Strain Q0842.</title>
        <authorList>
            <person name="Boxberger M."/>
            <person name="La Scola B."/>
        </authorList>
    </citation>
    <scope>NUCLEOTIDE SEQUENCE [LARGE SCALE GENOMIC DNA]</scope>
    <source>
        <strain evidence="2 3">Marseille-Q0842</strain>
    </source>
</reference>
<keyword evidence="1" id="KW-0812">Transmembrane</keyword>